<evidence type="ECO:0000313" key="3">
    <source>
        <dbReference type="EMBL" id="KAL3785496.1"/>
    </source>
</evidence>
<dbReference type="Pfam" id="PF09353">
    <property type="entry name" value="DUF1995"/>
    <property type="match status" value="1"/>
</dbReference>
<evidence type="ECO:0000259" key="2">
    <source>
        <dbReference type="Pfam" id="PF09353"/>
    </source>
</evidence>
<dbReference type="PANTHER" id="PTHR35509:SF4">
    <property type="entry name" value="DUF1995 DOMAIN-CONTAINING PROTEIN"/>
    <property type="match status" value="1"/>
</dbReference>
<protein>
    <recommendedName>
        <fullName evidence="2">DUF1995 domain-containing protein</fullName>
    </recommendedName>
</protein>
<comment type="caution">
    <text evidence="3">The sequence shown here is derived from an EMBL/GenBank/DDBJ whole genome shotgun (WGS) entry which is preliminary data.</text>
</comment>
<name>A0ABD3PE13_9STRA</name>
<proteinExistence type="predicted"/>
<reference evidence="3 4" key="1">
    <citation type="submission" date="2024-10" db="EMBL/GenBank/DDBJ databases">
        <title>Updated reference genomes for cyclostephanoid diatoms.</title>
        <authorList>
            <person name="Roberts W.R."/>
            <person name="Alverson A.J."/>
        </authorList>
    </citation>
    <scope>NUCLEOTIDE SEQUENCE [LARGE SCALE GENOMIC DNA]</scope>
    <source>
        <strain evidence="3 4">AJA276-08</strain>
    </source>
</reference>
<keyword evidence="1" id="KW-0732">Signal</keyword>
<feature type="domain" description="DUF1995" evidence="2">
    <location>
        <begin position="66"/>
        <end position="362"/>
    </location>
</feature>
<feature type="chain" id="PRO_5044802928" description="DUF1995 domain-containing protein" evidence="1">
    <location>
        <begin position="17"/>
        <end position="384"/>
    </location>
</feature>
<keyword evidence="4" id="KW-1185">Reference proteome</keyword>
<accession>A0ABD3PE13</accession>
<dbReference type="InterPro" id="IPR053021">
    <property type="entry name" value="Chloroplast_ADK"/>
</dbReference>
<feature type="signal peptide" evidence="1">
    <location>
        <begin position="1"/>
        <end position="16"/>
    </location>
</feature>
<dbReference type="PANTHER" id="PTHR35509">
    <property type="entry name" value="DOMAIN PROTEIN, PUTATIVE (DUF1995)-RELATED"/>
    <property type="match status" value="1"/>
</dbReference>
<gene>
    <name evidence="3" type="ORF">ACHAW5_006021</name>
</gene>
<evidence type="ECO:0000313" key="4">
    <source>
        <dbReference type="Proteomes" id="UP001530315"/>
    </source>
</evidence>
<dbReference type="EMBL" id="JALLAZ020000887">
    <property type="protein sequence ID" value="KAL3785496.1"/>
    <property type="molecule type" value="Genomic_DNA"/>
</dbReference>
<organism evidence="3 4">
    <name type="scientific">Stephanodiscus triporus</name>
    <dbReference type="NCBI Taxonomy" id="2934178"/>
    <lineage>
        <taxon>Eukaryota</taxon>
        <taxon>Sar</taxon>
        <taxon>Stramenopiles</taxon>
        <taxon>Ochrophyta</taxon>
        <taxon>Bacillariophyta</taxon>
        <taxon>Coscinodiscophyceae</taxon>
        <taxon>Thalassiosirophycidae</taxon>
        <taxon>Stephanodiscales</taxon>
        <taxon>Stephanodiscaceae</taxon>
        <taxon>Stephanodiscus</taxon>
    </lineage>
</organism>
<dbReference type="AlphaFoldDB" id="A0ABD3PE13"/>
<dbReference type="Proteomes" id="UP001530315">
    <property type="component" value="Unassembled WGS sequence"/>
</dbReference>
<sequence length="384" mass="40483">MKITAAAILCCSSAAAFPFSPSVATPASRVQKFKRFVGPVAPSPLSAERIVGGATAAGINDSLRIPLSYGEMIQQVSSCMSDAYDATGATRQIVRVLLPRDAASQRLGSLYEAEADTDDRSAASREVRLVPADESWQGGIMQLYRAASPTARDILIRLSSSAATTGVPPRIVEDRSIDESGVDGVGLLYTQSRSGGDDGVAARADGAGAGGFGGLFGGSTSLPALSEGDACVFVQPTQEVADVIENLSTKTPASSSSSPPLIALLNPQWRNVDDALDSASKSGGVLGAFASFLGGKGSVLRRLETLGYRPTYTLEGYVCKGGNVRLIKRFDSDWIVFAENDDGDRFARVGSMRDRPTYQDVERMLNDKGVGYKYARDLGMSPKL</sequence>
<evidence type="ECO:0000256" key="1">
    <source>
        <dbReference type="SAM" id="SignalP"/>
    </source>
</evidence>
<dbReference type="InterPro" id="IPR018962">
    <property type="entry name" value="DUF1995"/>
</dbReference>